<dbReference type="EMBL" id="JARK01001460">
    <property type="protein sequence ID" value="EYB99237.1"/>
    <property type="molecule type" value="Genomic_DNA"/>
</dbReference>
<gene>
    <name evidence="3" type="primary">Acey_s0124.g1237</name>
    <name evidence="3" type="ORF">Y032_0124g1237</name>
</gene>
<dbReference type="AlphaFoldDB" id="A0A016T982"/>
<organism evidence="3 4">
    <name type="scientific">Ancylostoma ceylanicum</name>
    <dbReference type="NCBI Taxonomy" id="53326"/>
    <lineage>
        <taxon>Eukaryota</taxon>
        <taxon>Metazoa</taxon>
        <taxon>Ecdysozoa</taxon>
        <taxon>Nematoda</taxon>
        <taxon>Chromadorea</taxon>
        <taxon>Rhabditida</taxon>
        <taxon>Rhabditina</taxon>
        <taxon>Rhabditomorpha</taxon>
        <taxon>Strongyloidea</taxon>
        <taxon>Ancylostomatidae</taxon>
        <taxon>Ancylostomatinae</taxon>
        <taxon>Ancylostoma</taxon>
    </lineage>
</organism>
<keyword evidence="1" id="KW-1133">Transmembrane helix</keyword>
<dbReference type="Gene3D" id="3.40.190.10">
    <property type="entry name" value="Periplasmic binding protein-like II"/>
    <property type="match status" value="1"/>
</dbReference>
<evidence type="ECO:0000256" key="1">
    <source>
        <dbReference type="SAM" id="Phobius"/>
    </source>
</evidence>
<evidence type="ECO:0000313" key="4">
    <source>
        <dbReference type="Proteomes" id="UP000024635"/>
    </source>
</evidence>
<reference evidence="4" key="1">
    <citation type="journal article" date="2015" name="Nat. Genet.">
        <title>The genome and transcriptome of the zoonotic hookworm Ancylostoma ceylanicum identify infection-specific gene families.</title>
        <authorList>
            <person name="Schwarz E.M."/>
            <person name="Hu Y."/>
            <person name="Antoshechkin I."/>
            <person name="Miller M.M."/>
            <person name="Sternberg P.W."/>
            <person name="Aroian R.V."/>
        </authorList>
    </citation>
    <scope>NUCLEOTIDE SEQUENCE</scope>
    <source>
        <strain evidence="4">HY135</strain>
    </source>
</reference>
<dbReference type="Pfam" id="PF00497">
    <property type="entry name" value="SBP_bac_3"/>
    <property type="match status" value="1"/>
</dbReference>
<keyword evidence="4" id="KW-1185">Reference proteome</keyword>
<evidence type="ECO:0000259" key="2">
    <source>
        <dbReference type="Pfam" id="PF00497"/>
    </source>
</evidence>
<dbReference type="InterPro" id="IPR040128">
    <property type="entry name" value="T25E4.2-like"/>
</dbReference>
<feature type="transmembrane region" description="Helical" evidence="1">
    <location>
        <begin position="120"/>
        <end position="142"/>
    </location>
</feature>
<dbReference type="OrthoDB" id="5866581at2759"/>
<name>A0A016T982_9BILA</name>
<feature type="domain" description="Solute-binding protein family 3/N-terminal" evidence="2">
    <location>
        <begin position="33"/>
        <end position="164"/>
    </location>
</feature>
<dbReference type="PANTHER" id="PTHR22714:SF8">
    <property type="entry name" value="PROTEIN CBG02446"/>
    <property type="match status" value="1"/>
</dbReference>
<sequence length="320" mass="37259">MPFKYNLTAVGLRYDFPYVNLGHGCMTLDCPYPGAEVEFLRQSLRMANATATLVPREMNADEMIDMLGNGTADISIFALIQKKDRMEKVRFTTPIGFIYTGYFVREVAQIEVADYIMTSFRIPAFSILVLTSLTVAILLFFYTKLFESGQRSLSRWLMITFEALLKQFELDLDGPICVRILACAWLWFCFTMIVHFEAKLRSVLTLTRYRGTIFTNLDEAMDAMEYHGWKMIIQRGGYSPFWYCRPIQCARLRKLQHRNMVEERFADVDSLLSQDRMFVFSALAYDLAPHSKSLVDDRRRLLFIRDELITPKYLAFAVRK</sequence>
<dbReference type="STRING" id="53326.A0A016T982"/>
<dbReference type="PANTHER" id="PTHR22714">
    <property type="entry name" value="PROTEIN CBG02446-RELATED"/>
    <property type="match status" value="1"/>
</dbReference>
<feature type="transmembrane region" description="Helical" evidence="1">
    <location>
        <begin position="176"/>
        <end position="196"/>
    </location>
</feature>
<dbReference type="InterPro" id="IPR001638">
    <property type="entry name" value="Solute-binding_3/MltF_N"/>
</dbReference>
<dbReference type="SUPFAM" id="SSF53850">
    <property type="entry name" value="Periplasmic binding protein-like II"/>
    <property type="match status" value="1"/>
</dbReference>
<protein>
    <recommendedName>
        <fullName evidence="2">Solute-binding protein family 3/N-terminal domain-containing protein</fullName>
    </recommendedName>
</protein>
<accession>A0A016T982</accession>
<dbReference type="Proteomes" id="UP000024635">
    <property type="component" value="Unassembled WGS sequence"/>
</dbReference>
<comment type="caution">
    <text evidence="3">The sequence shown here is derived from an EMBL/GenBank/DDBJ whole genome shotgun (WGS) entry which is preliminary data.</text>
</comment>
<proteinExistence type="predicted"/>
<evidence type="ECO:0000313" key="3">
    <source>
        <dbReference type="EMBL" id="EYB99237.1"/>
    </source>
</evidence>
<keyword evidence="1" id="KW-0472">Membrane</keyword>
<keyword evidence="1" id="KW-0812">Transmembrane</keyword>